<dbReference type="Proteomes" id="UP001150569">
    <property type="component" value="Unassembled WGS sequence"/>
</dbReference>
<proteinExistence type="predicted"/>
<dbReference type="PROSITE" id="PS50181">
    <property type="entry name" value="FBOX"/>
    <property type="match status" value="1"/>
</dbReference>
<reference evidence="2" key="1">
    <citation type="submission" date="2022-07" db="EMBL/GenBank/DDBJ databases">
        <title>Phylogenomic reconstructions and comparative analyses of Kickxellomycotina fungi.</title>
        <authorList>
            <person name="Reynolds N.K."/>
            <person name="Stajich J.E."/>
            <person name="Barry K."/>
            <person name="Grigoriev I.V."/>
            <person name="Crous P."/>
            <person name="Smith M.E."/>
        </authorList>
    </citation>
    <scope>NUCLEOTIDE SEQUENCE</scope>
    <source>
        <strain evidence="2">RSA 861</strain>
    </source>
</reference>
<evidence type="ECO:0000313" key="3">
    <source>
        <dbReference type="Proteomes" id="UP001150569"/>
    </source>
</evidence>
<keyword evidence="3" id="KW-1185">Reference proteome</keyword>
<protein>
    <recommendedName>
        <fullName evidence="1">F-box domain-containing protein</fullName>
    </recommendedName>
</protein>
<dbReference type="SUPFAM" id="SSF81383">
    <property type="entry name" value="F-box domain"/>
    <property type="match status" value="1"/>
</dbReference>
<name>A0A9W8A6G7_9FUNG</name>
<feature type="domain" description="F-box" evidence="1">
    <location>
        <begin position="2"/>
        <end position="54"/>
    </location>
</feature>
<gene>
    <name evidence="2" type="ORF">IWQ60_006623</name>
</gene>
<evidence type="ECO:0000313" key="2">
    <source>
        <dbReference type="EMBL" id="KAJ1922084.1"/>
    </source>
</evidence>
<dbReference type="EMBL" id="JANBPT010000404">
    <property type="protein sequence ID" value="KAJ1922084.1"/>
    <property type="molecule type" value="Genomic_DNA"/>
</dbReference>
<accession>A0A9W8A6G7</accession>
<dbReference type="AlphaFoldDB" id="A0A9W8A6G7"/>
<sequence>MTFRLLSLPPDVIVDILTTLDMKDLRVVTETSTYLGSIAYQVPLLHDRLEWQRILRENNGQLIMPHSMISNAAQPIPPAVPVDRFTALLPMLSSPITSYFYRTFVVNIAETLGLSPLANIYTQACSLEKSVGYRNYRGWAAYPPAREVAEPGYLQVVNEKDQNSFGCLFQSGEGDPDLARSQYLHHLAPRLRQINQGARRHRVSATNPHLRSNGHMLAAALITDNEAFLADLVNYLGTYEFTMSLRAGLAHIIPAFDLTLPDTFFDLKHANQRNWAQQGQASVGDGDQVNPEHRGPVFQAMVNDMAQNVRTWIVTALAALGNLSGLNQIQETMNRPGQRRAHRRVSTMESTVVAAAAIANQVNVLDQFVPGLNDLAKANVLELLALQNFETAHARLLNYYSSHGHAVAEQSNANDMDSRPAPLLSTLDNRHVFYFHGPTAELSFVTYDVADAVLSST</sequence>
<dbReference type="InterPro" id="IPR001810">
    <property type="entry name" value="F-box_dom"/>
</dbReference>
<dbReference type="InterPro" id="IPR036047">
    <property type="entry name" value="F-box-like_dom_sf"/>
</dbReference>
<evidence type="ECO:0000259" key="1">
    <source>
        <dbReference type="PROSITE" id="PS50181"/>
    </source>
</evidence>
<comment type="caution">
    <text evidence="2">The sequence shown here is derived from an EMBL/GenBank/DDBJ whole genome shotgun (WGS) entry which is preliminary data.</text>
</comment>
<organism evidence="2 3">
    <name type="scientific">Tieghemiomyces parasiticus</name>
    <dbReference type="NCBI Taxonomy" id="78921"/>
    <lineage>
        <taxon>Eukaryota</taxon>
        <taxon>Fungi</taxon>
        <taxon>Fungi incertae sedis</taxon>
        <taxon>Zoopagomycota</taxon>
        <taxon>Kickxellomycotina</taxon>
        <taxon>Dimargaritomycetes</taxon>
        <taxon>Dimargaritales</taxon>
        <taxon>Dimargaritaceae</taxon>
        <taxon>Tieghemiomyces</taxon>
    </lineage>
</organism>